<proteinExistence type="inferred from homology"/>
<sequence length="319" mass="34544">MAASKIITVFGATGAQGGSVVQTFLADPVLKSGGWKVRAVTRDVSKPAAQALKGQGAEVVAADLNDKSSMVSAMTGSSAVYAVTNYWEKMDMQLEIKQGKSLVDAAKETGVGHFIWSSLMNVAKLSGGKLPNVYHFDSKALVEDYARESGIPATFFMPGFYMSNLPGKMFRSTPEGWVLGLPIPGSAQIPLFDTEDDTGKFVKAIVLKGKEVFGKQVFGAAEYKTGEQIVEDFKKKFPEAGKSAKYVNVPHDQYLGALKGMGMPEFAAQELLENMRLMDEFGYFGGAPLEESHAILDAKDKLTTWEEYMGKAAAFKELK</sequence>
<dbReference type="Pfam" id="PF05368">
    <property type="entry name" value="NmrA"/>
    <property type="match status" value="1"/>
</dbReference>
<evidence type="ECO:0000313" key="5">
    <source>
        <dbReference type="Proteomes" id="UP001303473"/>
    </source>
</evidence>
<dbReference type="EMBL" id="MU853782">
    <property type="protein sequence ID" value="KAK3941496.1"/>
    <property type="molecule type" value="Genomic_DNA"/>
</dbReference>
<dbReference type="Gene3D" id="3.40.50.720">
    <property type="entry name" value="NAD(P)-binding Rossmann-like Domain"/>
    <property type="match status" value="1"/>
</dbReference>
<evidence type="ECO:0000256" key="2">
    <source>
        <dbReference type="ARBA" id="ARBA00022857"/>
    </source>
</evidence>
<dbReference type="Gene3D" id="3.90.25.10">
    <property type="entry name" value="UDP-galactose 4-epimerase, domain 1"/>
    <property type="match status" value="1"/>
</dbReference>
<evidence type="ECO:0000259" key="3">
    <source>
        <dbReference type="Pfam" id="PF05368"/>
    </source>
</evidence>
<keyword evidence="5" id="KW-1185">Reference proteome</keyword>
<comment type="similarity">
    <text evidence="1">Belongs to the NmrA-type oxidoreductase family.</text>
</comment>
<dbReference type="CDD" id="cd05251">
    <property type="entry name" value="NmrA_like_SDR_a"/>
    <property type="match status" value="1"/>
</dbReference>
<gene>
    <name evidence="4" type="ORF">QBC46DRAFT_382340</name>
</gene>
<dbReference type="InterPro" id="IPR051164">
    <property type="entry name" value="NmrA-like_oxidored"/>
</dbReference>
<organism evidence="4 5">
    <name type="scientific">Diplogelasinospora grovesii</name>
    <dbReference type="NCBI Taxonomy" id="303347"/>
    <lineage>
        <taxon>Eukaryota</taxon>
        <taxon>Fungi</taxon>
        <taxon>Dikarya</taxon>
        <taxon>Ascomycota</taxon>
        <taxon>Pezizomycotina</taxon>
        <taxon>Sordariomycetes</taxon>
        <taxon>Sordariomycetidae</taxon>
        <taxon>Sordariales</taxon>
        <taxon>Diplogelasinosporaceae</taxon>
        <taxon>Diplogelasinospora</taxon>
    </lineage>
</organism>
<dbReference type="Proteomes" id="UP001303473">
    <property type="component" value="Unassembled WGS sequence"/>
</dbReference>
<protein>
    <submittedName>
        <fullName evidence="4">NmrA-like family-domain-containing protein</fullName>
    </submittedName>
</protein>
<dbReference type="AlphaFoldDB" id="A0AAN6S6B6"/>
<evidence type="ECO:0000256" key="1">
    <source>
        <dbReference type="ARBA" id="ARBA00006328"/>
    </source>
</evidence>
<evidence type="ECO:0000313" key="4">
    <source>
        <dbReference type="EMBL" id="KAK3941496.1"/>
    </source>
</evidence>
<dbReference type="GO" id="GO:0005634">
    <property type="term" value="C:nucleus"/>
    <property type="evidence" value="ECO:0007669"/>
    <property type="project" value="TreeGrafter"/>
</dbReference>
<dbReference type="PANTHER" id="PTHR42748:SF31">
    <property type="entry name" value="NMRA-LIKE DOMAIN-CONTAINING PROTEIN-RELATED"/>
    <property type="match status" value="1"/>
</dbReference>
<comment type="caution">
    <text evidence="4">The sequence shown here is derived from an EMBL/GenBank/DDBJ whole genome shotgun (WGS) entry which is preliminary data.</text>
</comment>
<reference evidence="5" key="1">
    <citation type="journal article" date="2023" name="Mol. Phylogenet. Evol.">
        <title>Genome-scale phylogeny and comparative genomics of the fungal order Sordariales.</title>
        <authorList>
            <person name="Hensen N."/>
            <person name="Bonometti L."/>
            <person name="Westerberg I."/>
            <person name="Brannstrom I.O."/>
            <person name="Guillou S."/>
            <person name="Cros-Aarteil S."/>
            <person name="Calhoun S."/>
            <person name="Haridas S."/>
            <person name="Kuo A."/>
            <person name="Mondo S."/>
            <person name="Pangilinan J."/>
            <person name="Riley R."/>
            <person name="LaButti K."/>
            <person name="Andreopoulos B."/>
            <person name="Lipzen A."/>
            <person name="Chen C."/>
            <person name="Yan M."/>
            <person name="Daum C."/>
            <person name="Ng V."/>
            <person name="Clum A."/>
            <person name="Steindorff A."/>
            <person name="Ohm R.A."/>
            <person name="Martin F."/>
            <person name="Silar P."/>
            <person name="Natvig D.O."/>
            <person name="Lalanne C."/>
            <person name="Gautier V."/>
            <person name="Ament-Velasquez S.L."/>
            <person name="Kruys A."/>
            <person name="Hutchinson M.I."/>
            <person name="Powell A.J."/>
            <person name="Barry K."/>
            <person name="Miller A.N."/>
            <person name="Grigoriev I.V."/>
            <person name="Debuchy R."/>
            <person name="Gladieux P."/>
            <person name="Hiltunen Thoren M."/>
            <person name="Johannesson H."/>
        </authorList>
    </citation>
    <scope>NUCLEOTIDE SEQUENCE [LARGE SCALE GENOMIC DNA]</scope>
    <source>
        <strain evidence="5">CBS 340.73</strain>
    </source>
</reference>
<feature type="domain" description="NmrA-like" evidence="3">
    <location>
        <begin position="4"/>
        <end position="309"/>
    </location>
</feature>
<dbReference type="PANTHER" id="PTHR42748">
    <property type="entry name" value="NITROGEN METABOLITE REPRESSION PROTEIN NMRA FAMILY MEMBER"/>
    <property type="match status" value="1"/>
</dbReference>
<name>A0AAN6S6B6_9PEZI</name>
<dbReference type="InterPro" id="IPR008030">
    <property type="entry name" value="NmrA-like"/>
</dbReference>
<dbReference type="InterPro" id="IPR036291">
    <property type="entry name" value="NAD(P)-bd_dom_sf"/>
</dbReference>
<keyword evidence="2" id="KW-0521">NADP</keyword>
<accession>A0AAN6S6B6</accession>
<dbReference type="SUPFAM" id="SSF51735">
    <property type="entry name" value="NAD(P)-binding Rossmann-fold domains"/>
    <property type="match status" value="1"/>
</dbReference>